<evidence type="ECO:0000313" key="1">
    <source>
        <dbReference type="EMBL" id="KAE9963534.1"/>
    </source>
</evidence>
<dbReference type="InterPro" id="IPR011333">
    <property type="entry name" value="SKP1/BTB/POZ_sf"/>
</dbReference>
<dbReference type="PANTHER" id="PTHR47843">
    <property type="entry name" value="BTB DOMAIN-CONTAINING PROTEIN-RELATED"/>
    <property type="match status" value="1"/>
</dbReference>
<dbReference type="EMBL" id="WNWQ01000825">
    <property type="protein sequence ID" value="KAE9963534.1"/>
    <property type="molecule type" value="Genomic_DNA"/>
</dbReference>
<accession>A0A8H3YK95</accession>
<gene>
    <name evidence="1" type="ORF">BLS_009203</name>
</gene>
<reference evidence="1 2" key="1">
    <citation type="submission" date="2019-11" db="EMBL/GenBank/DDBJ databases">
        <title>Venturia inaequalis Genome Resource.</title>
        <authorList>
            <person name="Lichtner F.J."/>
        </authorList>
    </citation>
    <scope>NUCLEOTIDE SEQUENCE [LARGE SCALE GENOMIC DNA]</scope>
    <source>
        <strain evidence="1">Bline_iso_100314</strain>
    </source>
</reference>
<sequence>MLLSMSTEGETGIINMNDDKPEAITAMLDLLYTGIYDKDIGPDWVPDANVDLMENLMKHFHVYALADRVQIANLKERARYCAGYLVHHCRNLPGFCEAVKSAFSVAPPGESGDALRQVILEVCAERAEDLFNDPNEHFETFVDRLPDFAMDLLRWQAFHYY</sequence>
<dbReference type="Gene3D" id="3.30.710.10">
    <property type="entry name" value="Potassium Channel Kv1.1, Chain A"/>
    <property type="match status" value="1"/>
</dbReference>
<dbReference type="AlphaFoldDB" id="A0A8H3YK95"/>
<dbReference type="PANTHER" id="PTHR47843:SF5">
    <property type="entry name" value="BTB_POZ DOMAIN PROTEIN"/>
    <property type="match status" value="1"/>
</dbReference>
<name>A0A8H3YK95_VENIN</name>
<evidence type="ECO:0000313" key="2">
    <source>
        <dbReference type="Proteomes" id="UP000433883"/>
    </source>
</evidence>
<comment type="caution">
    <text evidence="1">The sequence shown here is derived from an EMBL/GenBank/DDBJ whole genome shotgun (WGS) entry which is preliminary data.</text>
</comment>
<proteinExistence type="predicted"/>
<evidence type="ECO:0008006" key="3">
    <source>
        <dbReference type="Google" id="ProtNLM"/>
    </source>
</evidence>
<organism evidence="1 2">
    <name type="scientific">Venturia inaequalis</name>
    <name type="common">Apple scab fungus</name>
    <dbReference type="NCBI Taxonomy" id="5025"/>
    <lineage>
        <taxon>Eukaryota</taxon>
        <taxon>Fungi</taxon>
        <taxon>Dikarya</taxon>
        <taxon>Ascomycota</taxon>
        <taxon>Pezizomycotina</taxon>
        <taxon>Dothideomycetes</taxon>
        <taxon>Pleosporomycetidae</taxon>
        <taxon>Venturiales</taxon>
        <taxon>Venturiaceae</taxon>
        <taxon>Venturia</taxon>
    </lineage>
</organism>
<dbReference type="Proteomes" id="UP000433883">
    <property type="component" value="Unassembled WGS sequence"/>
</dbReference>
<protein>
    <recommendedName>
        <fullName evidence="3">BTB domain-containing protein</fullName>
    </recommendedName>
</protein>